<dbReference type="InterPro" id="IPR050879">
    <property type="entry name" value="Acyltransferase_3"/>
</dbReference>
<feature type="transmembrane region" description="Helical" evidence="1">
    <location>
        <begin position="302"/>
        <end position="321"/>
    </location>
</feature>
<feature type="transmembrane region" description="Helical" evidence="1">
    <location>
        <begin position="34"/>
        <end position="53"/>
    </location>
</feature>
<gene>
    <name evidence="4" type="ORF">CBOVIS_LOCUS11179</name>
</gene>
<keyword evidence="5" id="KW-1185">Reference proteome</keyword>
<dbReference type="InterPro" id="IPR043968">
    <property type="entry name" value="SGNH"/>
</dbReference>
<dbReference type="GO" id="GO:0016747">
    <property type="term" value="F:acyltransferase activity, transferring groups other than amino-acyl groups"/>
    <property type="evidence" value="ECO:0007669"/>
    <property type="project" value="InterPro"/>
</dbReference>
<feature type="domain" description="SGNH" evidence="3">
    <location>
        <begin position="426"/>
        <end position="665"/>
    </location>
</feature>
<evidence type="ECO:0000259" key="3">
    <source>
        <dbReference type="Pfam" id="PF19040"/>
    </source>
</evidence>
<dbReference type="GO" id="GO:0016020">
    <property type="term" value="C:membrane"/>
    <property type="evidence" value="ECO:0007669"/>
    <property type="project" value="TreeGrafter"/>
</dbReference>
<feature type="transmembrane region" description="Helical" evidence="1">
    <location>
        <begin position="12"/>
        <end position="28"/>
    </location>
</feature>
<feature type="domain" description="Acyltransferase 3" evidence="2">
    <location>
        <begin position="9"/>
        <end position="348"/>
    </location>
</feature>
<dbReference type="Pfam" id="PF19040">
    <property type="entry name" value="SGNH"/>
    <property type="match status" value="1"/>
</dbReference>
<evidence type="ECO:0000259" key="2">
    <source>
        <dbReference type="Pfam" id="PF01757"/>
    </source>
</evidence>
<name>A0A8S1F9H9_9PELO</name>
<organism evidence="4 5">
    <name type="scientific">Caenorhabditis bovis</name>
    <dbReference type="NCBI Taxonomy" id="2654633"/>
    <lineage>
        <taxon>Eukaryota</taxon>
        <taxon>Metazoa</taxon>
        <taxon>Ecdysozoa</taxon>
        <taxon>Nematoda</taxon>
        <taxon>Chromadorea</taxon>
        <taxon>Rhabditida</taxon>
        <taxon>Rhabditina</taxon>
        <taxon>Rhabditomorpha</taxon>
        <taxon>Rhabditoidea</taxon>
        <taxon>Rhabditidae</taxon>
        <taxon>Peloderinae</taxon>
        <taxon>Caenorhabditis</taxon>
    </lineage>
</organism>
<dbReference type="GO" id="GO:0000271">
    <property type="term" value="P:polysaccharide biosynthetic process"/>
    <property type="evidence" value="ECO:0007669"/>
    <property type="project" value="TreeGrafter"/>
</dbReference>
<proteinExistence type="predicted"/>
<keyword evidence="1" id="KW-0472">Membrane</keyword>
<reference evidence="4 5" key="1">
    <citation type="submission" date="2020-04" db="EMBL/GenBank/DDBJ databases">
        <authorList>
            <person name="Laetsch R D."/>
            <person name="Stevens L."/>
            <person name="Kumar S."/>
            <person name="Blaxter L. M."/>
        </authorList>
    </citation>
    <scope>NUCLEOTIDE SEQUENCE [LARGE SCALE GENOMIC DNA]</scope>
</reference>
<sequence>MMRQKKRSDLQGIRGIAIISVLGFHFYPSIFPNGYLGVDQFFVLSGFLMCMLLKRSESDPIFTLILNFYTKRFRRILPLYYLIILLCLIALYMIFPATFIENNLKSARNALLFVSNRPKTANEDYFEMMGIGSDLFTHTWSLSVEIQFYCIIPIIFVLGRSIFNNYQLQIGYYAILAISSIFFHLLSTENVSFNSVFARIWQFNIGIIVYLVSPISNNDGEYKTLPEEESLLEEGKEIEEDEEEEEEPPNRLITGFQWIFLISTISIQFSPFFLPYSRIIVTILIGLLIYFSSNNLLLINKFLVYVGDISYTLYLVHWPIYTYWKSTNNSTNAIPLFIAASLILSILIHETFEKFYLGISTISVFVIVILLLIANLIMLNYHSINDYRREKLQIDYIADNLTLADVDELNHEWTRNDNQNLFSPTCQYHDIIKPLGWCTHQNLSETGPFKIMLFGNSWTANHAKLMYDECSYKAYRMIQASTYGCEPLYPSDNLQRCKDNITEILDHMEKERPDYGFLFTRYFSLGVPLSPNAKSLEDDEVYQFANRTLHKMIELIKIRLYILDAIPRIRSPVMLRLADFIEKNIPFSEVDKMLVDMTNFEMARTRYARLFSDCGTKCRRIDYVPEFFNNSTHFYRFFDDRGLSYFTGANHMTPHGLEKVRHIYTEICSQL</sequence>
<dbReference type="EMBL" id="CADEPM010000008">
    <property type="protein sequence ID" value="CAB3409539.1"/>
    <property type="molecule type" value="Genomic_DNA"/>
</dbReference>
<evidence type="ECO:0000256" key="1">
    <source>
        <dbReference type="SAM" id="Phobius"/>
    </source>
</evidence>
<dbReference type="Proteomes" id="UP000494206">
    <property type="component" value="Unassembled WGS sequence"/>
</dbReference>
<feature type="transmembrane region" description="Helical" evidence="1">
    <location>
        <begin position="79"/>
        <end position="100"/>
    </location>
</feature>
<feature type="transmembrane region" description="Helical" evidence="1">
    <location>
        <begin position="355"/>
        <end position="381"/>
    </location>
</feature>
<feature type="transmembrane region" description="Helical" evidence="1">
    <location>
        <begin position="272"/>
        <end position="290"/>
    </location>
</feature>
<dbReference type="OrthoDB" id="92766at2759"/>
<evidence type="ECO:0000313" key="4">
    <source>
        <dbReference type="EMBL" id="CAB3409539.1"/>
    </source>
</evidence>
<dbReference type="PANTHER" id="PTHR23028">
    <property type="entry name" value="ACETYLTRANSFERASE"/>
    <property type="match status" value="1"/>
</dbReference>
<accession>A0A8S1F9H9</accession>
<dbReference type="PANTHER" id="PTHR23028:SF127">
    <property type="entry name" value="ACYL_TRANSF_3 DOMAIN-CONTAINING PROTEIN-RELATED"/>
    <property type="match status" value="1"/>
</dbReference>
<feature type="transmembrane region" description="Helical" evidence="1">
    <location>
        <begin position="170"/>
        <end position="187"/>
    </location>
</feature>
<evidence type="ECO:0008006" key="6">
    <source>
        <dbReference type="Google" id="ProtNLM"/>
    </source>
</evidence>
<dbReference type="Pfam" id="PF01757">
    <property type="entry name" value="Acyl_transf_3"/>
    <property type="match status" value="1"/>
</dbReference>
<dbReference type="AlphaFoldDB" id="A0A8S1F9H9"/>
<feature type="transmembrane region" description="Helical" evidence="1">
    <location>
        <begin position="333"/>
        <end position="349"/>
    </location>
</feature>
<protein>
    <recommendedName>
        <fullName evidence="6">Acyl_transf_3 domain-containing protein</fullName>
    </recommendedName>
</protein>
<keyword evidence="1" id="KW-1133">Transmembrane helix</keyword>
<keyword evidence="1" id="KW-0812">Transmembrane</keyword>
<evidence type="ECO:0000313" key="5">
    <source>
        <dbReference type="Proteomes" id="UP000494206"/>
    </source>
</evidence>
<dbReference type="InterPro" id="IPR002656">
    <property type="entry name" value="Acyl_transf_3_dom"/>
</dbReference>
<comment type="caution">
    <text evidence="4">The sequence shown here is derived from an EMBL/GenBank/DDBJ whole genome shotgun (WGS) entry which is preliminary data.</text>
</comment>
<feature type="transmembrane region" description="Helical" evidence="1">
    <location>
        <begin position="146"/>
        <end position="163"/>
    </location>
</feature>